<organism evidence="13 14">
    <name type="scientific">Trema orientale</name>
    <name type="common">Charcoal tree</name>
    <name type="synonym">Celtis orientalis</name>
    <dbReference type="NCBI Taxonomy" id="63057"/>
    <lineage>
        <taxon>Eukaryota</taxon>
        <taxon>Viridiplantae</taxon>
        <taxon>Streptophyta</taxon>
        <taxon>Embryophyta</taxon>
        <taxon>Tracheophyta</taxon>
        <taxon>Spermatophyta</taxon>
        <taxon>Magnoliopsida</taxon>
        <taxon>eudicotyledons</taxon>
        <taxon>Gunneridae</taxon>
        <taxon>Pentapetalae</taxon>
        <taxon>rosids</taxon>
        <taxon>fabids</taxon>
        <taxon>Rosales</taxon>
        <taxon>Cannabaceae</taxon>
        <taxon>Trema</taxon>
    </lineage>
</organism>
<proteinExistence type="inferred from homology"/>
<keyword evidence="14" id="KW-1185">Reference proteome</keyword>
<evidence type="ECO:0000256" key="1">
    <source>
        <dbReference type="ARBA" id="ARBA00004162"/>
    </source>
</evidence>
<comment type="subcellular location">
    <subcellularLocation>
        <location evidence="1">Cell membrane</location>
        <topology evidence="1">Single-pass membrane protein</topology>
    </subcellularLocation>
    <subcellularLocation>
        <location evidence="2">Endoplasmic reticulum membrane</location>
        <topology evidence="2">Single-pass membrane protein</topology>
    </subcellularLocation>
</comment>
<keyword evidence="3" id="KW-1003">Cell membrane</keyword>
<feature type="coiled-coil region" evidence="10">
    <location>
        <begin position="478"/>
        <end position="506"/>
    </location>
</feature>
<sequence>MGVEVAGFEMVQGPLETVTGGDNSVLHEKENGKLDQGLRSHESIQFGSHGEEPVKEDENGVSEASFPKDAVDEWPAPKQIHSFYFVRYRSYDDPKIKVKIDQAAVEIEKKTQARFKIMEQLKAKRSDRAELISQIKALKDDNRQIRTIVDEKIKEIEPLQQALGKLRNANSANRGICSSEEELNSFIHSLQYRIQHESIPLAEEKQILREIKQLESTREKVVANDAMRAKIQDSMVQKEALQDQLIGGDLDGVRKEQQVVRAKIKQLDDAVKAVDKEISSLQDELTAFTEKRDKARESVQHLRKQRDEGNAHFYQSRAILNRARDLAAKKDIKALEDLSNLEVDKFISLWSSDKSFRDDYERRILPSLDSRQLSRDGRIRNPDEKPLVVLEESPPSELETVAKANSKRAKEEVKPPQVDALPTQKVQKEVKNKPTNSKPVVDHDDVVEKEITVSEKLPMETSKKDREVDAAKLKEIKREEEISKAKQAMERKKKLAEKAAAKAAIRAQKEAEKKNKEIITFICFFEREKKLKKKAAASAPDANPEESAEPVADDVEPEKADETVEAPVPTKEKVQKETSIRSRTRARGPESIPKAILKRKKSTNYWLWAGPAAAVVVVLLLLLAYHYLL</sequence>
<evidence type="ECO:0000256" key="2">
    <source>
        <dbReference type="ARBA" id="ARBA00004389"/>
    </source>
</evidence>
<reference evidence="14" key="1">
    <citation type="submission" date="2016-06" db="EMBL/GenBank/DDBJ databases">
        <title>Parallel loss of symbiosis genes in relatives of nitrogen-fixing non-legume Parasponia.</title>
        <authorList>
            <person name="Van Velzen R."/>
            <person name="Holmer R."/>
            <person name="Bu F."/>
            <person name="Rutten L."/>
            <person name="Van Zeijl A."/>
            <person name="Liu W."/>
            <person name="Santuari L."/>
            <person name="Cao Q."/>
            <person name="Sharma T."/>
            <person name="Shen D."/>
            <person name="Roswanjaya Y."/>
            <person name="Wardhani T."/>
            <person name="Kalhor M.S."/>
            <person name="Jansen J."/>
            <person name="Van den Hoogen J."/>
            <person name="Gungor B."/>
            <person name="Hartog M."/>
            <person name="Hontelez J."/>
            <person name="Verver J."/>
            <person name="Yang W.-C."/>
            <person name="Schijlen E."/>
            <person name="Repin R."/>
            <person name="Schilthuizen M."/>
            <person name="Schranz E."/>
            <person name="Heidstra R."/>
            <person name="Miyata K."/>
            <person name="Fedorova E."/>
            <person name="Kohlen W."/>
            <person name="Bisseling T."/>
            <person name="Smit S."/>
            <person name="Geurts R."/>
        </authorList>
    </citation>
    <scope>NUCLEOTIDE SEQUENCE [LARGE SCALE GENOMIC DNA]</scope>
    <source>
        <strain evidence="14">cv. RG33-2</strain>
    </source>
</reference>
<feature type="compositionally biased region" description="Basic and acidic residues" evidence="11">
    <location>
        <begin position="25"/>
        <end position="42"/>
    </location>
</feature>
<evidence type="ECO:0000256" key="7">
    <source>
        <dbReference type="ARBA" id="ARBA00023054"/>
    </source>
</evidence>
<evidence type="ECO:0000256" key="5">
    <source>
        <dbReference type="ARBA" id="ARBA00022824"/>
    </source>
</evidence>
<evidence type="ECO:0000256" key="9">
    <source>
        <dbReference type="ARBA" id="ARBA00038080"/>
    </source>
</evidence>
<dbReference type="GO" id="GO:0005789">
    <property type="term" value="C:endoplasmic reticulum membrane"/>
    <property type="evidence" value="ECO:0007669"/>
    <property type="project" value="UniProtKB-SubCell"/>
</dbReference>
<dbReference type="GO" id="GO:0005886">
    <property type="term" value="C:plasma membrane"/>
    <property type="evidence" value="ECO:0007669"/>
    <property type="project" value="UniProtKB-SubCell"/>
</dbReference>
<evidence type="ECO:0000256" key="11">
    <source>
        <dbReference type="SAM" id="MobiDB-lite"/>
    </source>
</evidence>
<feature type="compositionally biased region" description="Basic and acidic residues" evidence="11">
    <location>
        <begin position="49"/>
        <end position="58"/>
    </location>
</feature>
<evidence type="ECO:0000256" key="4">
    <source>
        <dbReference type="ARBA" id="ARBA00022692"/>
    </source>
</evidence>
<keyword evidence="7 10" id="KW-0175">Coiled coil</keyword>
<keyword evidence="8 12" id="KW-0472">Membrane</keyword>
<dbReference type="STRING" id="63057.A0A2P5FZJ4"/>
<dbReference type="AlphaFoldDB" id="A0A2P5FZJ4"/>
<dbReference type="OrthoDB" id="2195113at2759"/>
<protein>
    <submittedName>
        <fullName evidence="13">Proton pump-interactor</fullName>
    </submittedName>
</protein>
<feature type="region of interest" description="Disordered" evidence="11">
    <location>
        <begin position="534"/>
        <end position="593"/>
    </location>
</feature>
<feature type="transmembrane region" description="Helical" evidence="12">
    <location>
        <begin position="605"/>
        <end position="628"/>
    </location>
</feature>
<dbReference type="InParanoid" id="A0A2P5FZJ4"/>
<dbReference type="EMBL" id="JXTC01000003">
    <property type="protein sequence ID" value="POO03205.1"/>
    <property type="molecule type" value="Genomic_DNA"/>
</dbReference>
<feature type="region of interest" description="Disordered" evidence="11">
    <location>
        <begin position="12"/>
        <end position="64"/>
    </location>
</feature>
<evidence type="ECO:0000256" key="8">
    <source>
        <dbReference type="ARBA" id="ARBA00023136"/>
    </source>
</evidence>
<evidence type="ECO:0000313" key="14">
    <source>
        <dbReference type="Proteomes" id="UP000237000"/>
    </source>
</evidence>
<evidence type="ECO:0000256" key="3">
    <source>
        <dbReference type="ARBA" id="ARBA00022475"/>
    </source>
</evidence>
<comment type="similarity">
    <text evidence="9">Belongs to the plant Proton pump-interactor protein family.</text>
</comment>
<accession>A0A2P5FZJ4</accession>
<comment type="caution">
    <text evidence="13">The sequence shown here is derived from an EMBL/GenBank/DDBJ whole genome shotgun (WGS) entry which is preliminary data.</text>
</comment>
<evidence type="ECO:0000256" key="6">
    <source>
        <dbReference type="ARBA" id="ARBA00022989"/>
    </source>
</evidence>
<keyword evidence="5" id="KW-0256">Endoplasmic reticulum</keyword>
<dbReference type="PANTHER" id="PTHR32219">
    <property type="entry name" value="RNA-BINDING PROTEIN YLMH-RELATED"/>
    <property type="match status" value="1"/>
</dbReference>
<dbReference type="Proteomes" id="UP000237000">
    <property type="component" value="Unassembled WGS sequence"/>
</dbReference>
<evidence type="ECO:0000256" key="12">
    <source>
        <dbReference type="SAM" id="Phobius"/>
    </source>
</evidence>
<dbReference type="PANTHER" id="PTHR32219:SF2">
    <property type="entry name" value="PROTON PUMP-INTERACTOR 1"/>
    <property type="match status" value="1"/>
</dbReference>
<feature type="compositionally biased region" description="Acidic residues" evidence="11">
    <location>
        <begin position="543"/>
        <end position="556"/>
    </location>
</feature>
<dbReference type="FunCoup" id="A0A2P5FZJ4">
    <property type="interactions" value="719"/>
</dbReference>
<feature type="coiled-coil region" evidence="10">
    <location>
        <begin position="204"/>
        <end position="305"/>
    </location>
</feature>
<keyword evidence="6 12" id="KW-1133">Transmembrane helix</keyword>
<gene>
    <name evidence="13" type="ORF">TorRG33x02_012660</name>
</gene>
<keyword evidence="4 12" id="KW-0812">Transmembrane</keyword>
<dbReference type="InterPro" id="IPR055282">
    <property type="entry name" value="PPI1-4"/>
</dbReference>
<feature type="compositionally biased region" description="Basic and acidic residues" evidence="11">
    <location>
        <begin position="570"/>
        <end position="580"/>
    </location>
</feature>
<name>A0A2P5FZJ4_TREOI</name>
<evidence type="ECO:0000313" key="13">
    <source>
        <dbReference type="EMBL" id="POO03205.1"/>
    </source>
</evidence>
<evidence type="ECO:0000256" key="10">
    <source>
        <dbReference type="SAM" id="Coils"/>
    </source>
</evidence>